<evidence type="ECO:0000256" key="1">
    <source>
        <dbReference type="ARBA" id="ARBA00022737"/>
    </source>
</evidence>
<organism evidence="5 6">
    <name type="scientific">Aphanomyces stellatus</name>
    <dbReference type="NCBI Taxonomy" id="120398"/>
    <lineage>
        <taxon>Eukaryota</taxon>
        <taxon>Sar</taxon>
        <taxon>Stramenopiles</taxon>
        <taxon>Oomycota</taxon>
        <taxon>Saprolegniomycetes</taxon>
        <taxon>Saprolegniales</taxon>
        <taxon>Verrucalvaceae</taxon>
        <taxon>Aphanomyces</taxon>
    </lineage>
</organism>
<dbReference type="InterPro" id="IPR002110">
    <property type="entry name" value="Ankyrin_rpt"/>
</dbReference>
<evidence type="ECO:0000313" key="6">
    <source>
        <dbReference type="Proteomes" id="UP000332933"/>
    </source>
</evidence>
<dbReference type="OrthoDB" id="21416at2759"/>
<proteinExistence type="predicted"/>
<dbReference type="InterPro" id="IPR036770">
    <property type="entry name" value="Ankyrin_rpt-contain_sf"/>
</dbReference>
<feature type="repeat" description="ANK" evidence="3">
    <location>
        <begin position="276"/>
        <end position="297"/>
    </location>
</feature>
<reference evidence="5 6" key="1">
    <citation type="submission" date="2019-03" db="EMBL/GenBank/DDBJ databases">
        <authorList>
            <person name="Gaulin E."/>
            <person name="Dumas B."/>
        </authorList>
    </citation>
    <scope>NUCLEOTIDE SEQUENCE [LARGE SCALE GENOMIC DNA]</scope>
    <source>
        <strain evidence="5">CBS 568.67</strain>
    </source>
</reference>
<dbReference type="SMART" id="SM00248">
    <property type="entry name" value="ANK"/>
    <property type="match status" value="2"/>
</dbReference>
<sequence length="354" mass="38268">MTTNLPLIQCGFDILKTCNQLAGFVGMPAIEDDGMDILEGMASANATSVALFNVLQSSVEAGDERSPVEQVRGVALRELEQFFKSKDPKQTFAGLERVHLNDGQALWTSSKWAAQLEKTRHGGALGTRTLPNTTVKGSALPAPTIAHEFVHYENTTKWAMKNEKSSSQARVIDLGAVNIDDYATVGGKTSVDEETRRPIENGPRRDCVGHETRATINMIAPDGIVPAQIYPAPRPPTVVSSVRNFDKDMLSAAASGQLETVRQLLDVANVNVTDEDGNTPLHLASNRGHADIVALLVHQSNLDALNKAGLTAFQIASKKHIAATAVLQQHFVAIDPYAVALTQHQQERVCCQTM</sequence>
<keyword evidence="1" id="KW-0677">Repeat</keyword>
<dbReference type="SUPFAM" id="SSF48403">
    <property type="entry name" value="Ankyrin repeat"/>
    <property type="match status" value="1"/>
</dbReference>
<reference evidence="4" key="2">
    <citation type="submission" date="2019-06" db="EMBL/GenBank/DDBJ databases">
        <title>Genomics analysis of Aphanomyces spp. identifies a new class of oomycete effector associated with host adaptation.</title>
        <authorList>
            <person name="Gaulin E."/>
        </authorList>
    </citation>
    <scope>NUCLEOTIDE SEQUENCE</scope>
    <source>
        <strain evidence="4">CBS 578.67</strain>
    </source>
</reference>
<evidence type="ECO:0000256" key="2">
    <source>
        <dbReference type="ARBA" id="ARBA00023043"/>
    </source>
</evidence>
<dbReference type="PANTHER" id="PTHR24171:SF9">
    <property type="entry name" value="ANKYRIN REPEAT DOMAIN-CONTAINING PROTEIN 39"/>
    <property type="match status" value="1"/>
</dbReference>
<keyword evidence="2 3" id="KW-0040">ANK repeat</keyword>
<protein>
    <submittedName>
        <fullName evidence="5">Aste57867_3258 protein</fullName>
    </submittedName>
</protein>
<dbReference type="EMBL" id="VJMH01000539">
    <property type="protein sequence ID" value="KAF0715667.1"/>
    <property type="molecule type" value="Genomic_DNA"/>
</dbReference>
<dbReference type="EMBL" id="CAADRA010000539">
    <property type="protein sequence ID" value="VFT80430.1"/>
    <property type="molecule type" value="Genomic_DNA"/>
</dbReference>
<keyword evidence="6" id="KW-1185">Reference proteome</keyword>
<dbReference type="PROSITE" id="PS50088">
    <property type="entry name" value="ANK_REPEAT"/>
    <property type="match status" value="1"/>
</dbReference>
<dbReference type="PROSITE" id="PS50297">
    <property type="entry name" value="ANK_REP_REGION"/>
    <property type="match status" value="1"/>
</dbReference>
<dbReference type="Pfam" id="PF12796">
    <property type="entry name" value="Ank_2"/>
    <property type="match status" value="1"/>
</dbReference>
<evidence type="ECO:0000313" key="5">
    <source>
        <dbReference type="EMBL" id="VFT80430.1"/>
    </source>
</evidence>
<evidence type="ECO:0000256" key="3">
    <source>
        <dbReference type="PROSITE-ProRule" id="PRU00023"/>
    </source>
</evidence>
<dbReference type="AlphaFoldDB" id="A0A485KD54"/>
<dbReference type="Gene3D" id="1.25.40.20">
    <property type="entry name" value="Ankyrin repeat-containing domain"/>
    <property type="match status" value="1"/>
</dbReference>
<name>A0A485KD54_9STRA</name>
<dbReference type="PANTHER" id="PTHR24171">
    <property type="entry name" value="ANKYRIN REPEAT DOMAIN-CONTAINING PROTEIN 39-RELATED"/>
    <property type="match status" value="1"/>
</dbReference>
<gene>
    <name evidence="5" type="primary">Aste57867_3258</name>
    <name evidence="4" type="ORF">As57867_003248</name>
    <name evidence="5" type="ORF">ASTE57867_3258</name>
</gene>
<accession>A0A485KD54</accession>
<dbReference type="Proteomes" id="UP000332933">
    <property type="component" value="Unassembled WGS sequence"/>
</dbReference>
<evidence type="ECO:0000313" key="4">
    <source>
        <dbReference type="EMBL" id="KAF0715667.1"/>
    </source>
</evidence>